<gene>
    <name evidence="10" type="ORF">HU200_033531</name>
</gene>
<evidence type="ECO:0000313" key="10">
    <source>
        <dbReference type="EMBL" id="KAF8701507.1"/>
    </source>
</evidence>
<feature type="region of interest" description="Disordered" evidence="8">
    <location>
        <begin position="465"/>
        <end position="486"/>
    </location>
</feature>
<dbReference type="PROSITE" id="PS50157">
    <property type="entry name" value="ZINC_FINGER_C2H2_2"/>
    <property type="match status" value="3"/>
</dbReference>
<protein>
    <recommendedName>
        <fullName evidence="9">C2H2-type domain-containing protein</fullName>
    </recommendedName>
</protein>
<dbReference type="Proteomes" id="UP000636709">
    <property type="component" value="Unassembled WGS sequence"/>
</dbReference>
<evidence type="ECO:0000256" key="5">
    <source>
        <dbReference type="ARBA" id="ARBA00023015"/>
    </source>
</evidence>
<evidence type="ECO:0000259" key="9">
    <source>
        <dbReference type="PROSITE" id="PS50157"/>
    </source>
</evidence>
<keyword evidence="11" id="KW-1185">Reference proteome</keyword>
<comment type="caution">
    <text evidence="10">The sequence shown here is derived from an EMBL/GenBank/DDBJ whole genome shotgun (WGS) entry which is preliminary data.</text>
</comment>
<dbReference type="GO" id="GO:0003700">
    <property type="term" value="F:DNA-binding transcription factor activity"/>
    <property type="evidence" value="ECO:0007669"/>
    <property type="project" value="InterPro"/>
</dbReference>
<dbReference type="PANTHER" id="PTHR45988">
    <property type="entry name" value="C2H2 TYPE ZINC FINGER TRANSCRIPTION FACTOR FAMILY-RELATED"/>
    <property type="match status" value="1"/>
</dbReference>
<dbReference type="SMART" id="SM00355">
    <property type="entry name" value="ZnF_C2H2"/>
    <property type="match status" value="3"/>
</dbReference>
<dbReference type="GO" id="GO:0005634">
    <property type="term" value="C:nucleus"/>
    <property type="evidence" value="ECO:0007669"/>
    <property type="project" value="TreeGrafter"/>
</dbReference>
<keyword evidence="2" id="KW-0677">Repeat</keyword>
<feature type="domain" description="C2H2-type" evidence="9">
    <location>
        <begin position="375"/>
        <end position="402"/>
    </location>
</feature>
<keyword evidence="6" id="KW-0804">Transcription</keyword>
<dbReference type="PROSITE" id="PS00028">
    <property type="entry name" value="ZINC_FINGER_C2H2_1"/>
    <property type="match status" value="3"/>
</dbReference>
<keyword evidence="1" id="KW-0479">Metal-binding</keyword>
<dbReference type="AlphaFoldDB" id="A0A835BI15"/>
<evidence type="ECO:0000256" key="8">
    <source>
        <dbReference type="SAM" id="MobiDB-lite"/>
    </source>
</evidence>
<reference evidence="10" key="1">
    <citation type="submission" date="2020-07" db="EMBL/GenBank/DDBJ databases">
        <title>Genome sequence and genetic diversity analysis of an under-domesticated orphan crop, white fonio (Digitaria exilis).</title>
        <authorList>
            <person name="Bennetzen J.L."/>
            <person name="Chen S."/>
            <person name="Ma X."/>
            <person name="Wang X."/>
            <person name="Yssel A.E.J."/>
            <person name="Chaluvadi S.R."/>
            <person name="Johnson M."/>
            <person name="Gangashetty P."/>
            <person name="Hamidou F."/>
            <person name="Sanogo M.D."/>
            <person name="Zwaenepoel A."/>
            <person name="Wallace J."/>
            <person name="Van De Peer Y."/>
            <person name="Van Deynze A."/>
        </authorList>
    </citation>
    <scope>NUCLEOTIDE SEQUENCE</scope>
    <source>
        <tissue evidence="10">Leaves</tissue>
    </source>
</reference>
<name>A0A835BI15_9POAL</name>
<evidence type="ECO:0000313" key="11">
    <source>
        <dbReference type="Proteomes" id="UP000636709"/>
    </source>
</evidence>
<dbReference type="OrthoDB" id="690458at2759"/>
<organism evidence="10 11">
    <name type="scientific">Digitaria exilis</name>
    <dbReference type="NCBI Taxonomy" id="1010633"/>
    <lineage>
        <taxon>Eukaryota</taxon>
        <taxon>Viridiplantae</taxon>
        <taxon>Streptophyta</taxon>
        <taxon>Embryophyta</taxon>
        <taxon>Tracheophyta</taxon>
        <taxon>Spermatophyta</taxon>
        <taxon>Magnoliopsida</taxon>
        <taxon>Liliopsida</taxon>
        <taxon>Poales</taxon>
        <taxon>Poaceae</taxon>
        <taxon>PACMAD clade</taxon>
        <taxon>Panicoideae</taxon>
        <taxon>Panicodae</taxon>
        <taxon>Paniceae</taxon>
        <taxon>Anthephorinae</taxon>
        <taxon>Digitaria</taxon>
    </lineage>
</organism>
<accession>A0A835BI15</accession>
<feature type="domain" description="C2H2-type" evidence="9">
    <location>
        <begin position="327"/>
        <end position="354"/>
    </location>
</feature>
<dbReference type="GO" id="GO:0008270">
    <property type="term" value="F:zinc ion binding"/>
    <property type="evidence" value="ECO:0007669"/>
    <property type="project" value="UniProtKB-KW"/>
</dbReference>
<dbReference type="InterPro" id="IPR036236">
    <property type="entry name" value="Znf_C2H2_sf"/>
</dbReference>
<feature type="domain" description="C2H2-type" evidence="9">
    <location>
        <begin position="187"/>
        <end position="214"/>
    </location>
</feature>
<dbReference type="Pfam" id="PF13912">
    <property type="entry name" value="zf-C2H2_6"/>
    <property type="match status" value="2"/>
</dbReference>
<evidence type="ECO:0000256" key="4">
    <source>
        <dbReference type="ARBA" id="ARBA00022833"/>
    </source>
</evidence>
<dbReference type="InterPro" id="IPR013087">
    <property type="entry name" value="Znf_C2H2_type"/>
</dbReference>
<dbReference type="SUPFAM" id="SSF57667">
    <property type="entry name" value="beta-beta-alpha zinc fingers"/>
    <property type="match status" value="1"/>
</dbReference>
<dbReference type="GO" id="GO:0000976">
    <property type="term" value="F:transcription cis-regulatory region binding"/>
    <property type="evidence" value="ECO:0007669"/>
    <property type="project" value="TreeGrafter"/>
</dbReference>
<dbReference type="PANTHER" id="PTHR45988:SF57">
    <property type="entry name" value="OS06G0304200 PROTEIN"/>
    <property type="match status" value="1"/>
</dbReference>
<keyword evidence="3 7" id="KW-0863">Zinc-finger</keyword>
<sequence length="486" mass="53919">MHFGRQPDKANDSGNQESHGEHFVRRVASSGLVIKFKVDKYRTHPSESGIPYQKVVSNDRENARDTINNVEVNCAQNVTPLLEQSKIREVETCRDAIHFLENAILARQDEGINRALSVENSTTVEDNIVPLESITEDCGAIKLNETSSSEKAKMDGMENVMTGNSSPENVEIREATENGSSSRSNVHICYWCGKSFEKKISLDGHIGSHLREDYKLIRMTQKEPIPVQNSHNTVVSLPMSNNKKKPTLKHFWEASRALEDMSMAPVWHPKHGTATIDLSTSVTFSPDEHSSGEAAEMTEAADFLTKLVERICKEAGKGPLPSSGGGIVCRICNKIFSSYQALGGHMSIHNKHANSMLADSASSSSGRGEKCTPEYVCTKCQEKFPTGQLLGAHKRMHYYEEYEIKSPADGNMKPLMPLPRETLQSSGSVIQPTDVNMLPPVLFASNKVQPTWTEHSQHANRLINETEPPSSILDLNLQPHQSDDRE</sequence>
<dbReference type="InterPro" id="IPR044653">
    <property type="entry name" value="AZF1/2/3-like"/>
</dbReference>
<keyword evidence="5" id="KW-0805">Transcription regulation</keyword>
<evidence type="ECO:0000256" key="7">
    <source>
        <dbReference type="PROSITE-ProRule" id="PRU00042"/>
    </source>
</evidence>
<evidence type="ECO:0000256" key="6">
    <source>
        <dbReference type="ARBA" id="ARBA00023163"/>
    </source>
</evidence>
<dbReference type="EMBL" id="JACEFO010001803">
    <property type="protein sequence ID" value="KAF8701507.1"/>
    <property type="molecule type" value="Genomic_DNA"/>
</dbReference>
<evidence type="ECO:0000256" key="3">
    <source>
        <dbReference type="ARBA" id="ARBA00022771"/>
    </source>
</evidence>
<dbReference type="Gene3D" id="3.30.160.60">
    <property type="entry name" value="Classic Zinc Finger"/>
    <property type="match status" value="1"/>
</dbReference>
<proteinExistence type="predicted"/>
<keyword evidence="4" id="KW-0862">Zinc</keyword>
<evidence type="ECO:0000256" key="2">
    <source>
        <dbReference type="ARBA" id="ARBA00022737"/>
    </source>
</evidence>
<feature type="region of interest" description="Disordered" evidence="8">
    <location>
        <begin position="1"/>
        <end position="21"/>
    </location>
</feature>
<feature type="compositionally biased region" description="Basic and acidic residues" evidence="8">
    <location>
        <begin position="1"/>
        <end position="11"/>
    </location>
</feature>
<evidence type="ECO:0000256" key="1">
    <source>
        <dbReference type="ARBA" id="ARBA00022723"/>
    </source>
</evidence>